<reference evidence="1 2" key="1">
    <citation type="submission" date="2018-05" db="EMBL/GenBank/DDBJ databases">
        <title>Rhodoferax soyangensis sp.nov., isolated from an oligotrophic freshwater lake.</title>
        <authorList>
            <person name="Park M."/>
        </authorList>
    </citation>
    <scope>NUCLEOTIDE SEQUENCE [LARGE SCALE GENOMIC DNA]</scope>
    <source>
        <strain evidence="1 2">IMCC26218</strain>
    </source>
</reference>
<evidence type="ECO:0000313" key="2">
    <source>
        <dbReference type="Proteomes" id="UP000260665"/>
    </source>
</evidence>
<dbReference type="AlphaFoldDB" id="A0A3E1RCM0"/>
<dbReference type="InterPro" id="IPR031823">
    <property type="entry name" value="TatT"/>
</dbReference>
<dbReference type="Pfam" id="PF16811">
    <property type="entry name" value="TAtT"/>
    <property type="match status" value="1"/>
</dbReference>
<evidence type="ECO:0000313" key="1">
    <source>
        <dbReference type="EMBL" id="RFO97116.1"/>
    </source>
</evidence>
<comment type="caution">
    <text evidence="1">The sequence shown here is derived from an EMBL/GenBank/DDBJ whole genome shotgun (WGS) entry which is preliminary data.</text>
</comment>
<keyword evidence="2" id="KW-1185">Reference proteome</keyword>
<name>A0A3E1RCM0_9BURK</name>
<dbReference type="EMBL" id="QFZK01000004">
    <property type="protein sequence ID" value="RFO97116.1"/>
    <property type="molecule type" value="Genomic_DNA"/>
</dbReference>
<dbReference type="Proteomes" id="UP000260665">
    <property type="component" value="Unassembled WGS sequence"/>
</dbReference>
<dbReference type="OrthoDB" id="8902113at2"/>
<gene>
    <name evidence="1" type="ORF">DIC66_08185</name>
</gene>
<dbReference type="Gene3D" id="1.25.40.920">
    <property type="entry name" value="TRAP transporter T-component"/>
    <property type="match status" value="1"/>
</dbReference>
<protein>
    <submittedName>
        <fullName evidence="1">Uncharacterized protein</fullName>
    </submittedName>
</protein>
<proteinExistence type="predicted"/>
<accession>A0A3E1RCM0</accession>
<sequence>MARLDLRMAAASRLHVPLSICWRALVLAAVLAGLCACSPRLLLVRGMADGLAAQGQSPEDDLVLAREASAFYLKLSESLLQEVPDHLPLSQALASGFTQYAYAFVAFEAERIESRDSRAAQALRERAARLYARANRHALAALEQSQPGFRHALESANPKDWPQLRAEQVGLAYWGAASWGGLISLSKDKPDTVADLPLAMRLAQLAYARQPGYGQGALAGLMASFESARPGGSSAQALGYFDQAIALGGAAAASPLVAKAEGVALPAGDRAAFEALLQQALQVAAAHPDLQNAVMRERAQWLLSSADDLF</sequence>
<organism evidence="1 2">
    <name type="scientific">Rhodoferax lacus</name>
    <dbReference type="NCBI Taxonomy" id="2184758"/>
    <lineage>
        <taxon>Bacteria</taxon>
        <taxon>Pseudomonadati</taxon>
        <taxon>Pseudomonadota</taxon>
        <taxon>Betaproteobacteria</taxon>
        <taxon>Burkholderiales</taxon>
        <taxon>Comamonadaceae</taxon>
        <taxon>Rhodoferax</taxon>
    </lineage>
</organism>
<dbReference type="InterPro" id="IPR038537">
    <property type="entry name" value="TatT_sf"/>
</dbReference>